<organism evidence="2 3">
    <name type="scientific">Hermetia illucens</name>
    <name type="common">Black soldier fly</name>
    <dbReference type="NCBI Taxonomy" id="343691"/>
    <lineage>
        <taxon>Eukaryota</taxon>
        <taxon>Metazoa</taxon>
        <taxon>Ecdysozoa</taxon>
        <taxon>Arthropoda</taxon>
        <taxon>Hexapoda</taxon>
        <taxon>Insecta</taxon>
        <taxon>Pterygota</taxon>
        <taxon>Neoptera</taxon>
        <taxon>Endopterygota</taxon>
        <taxon>Diptera</taxon>
        <taxon>Brachycera</taxon>
        <taxon>Stratiomyomorpha</taxon>
        <taxon>Stratiomyidae</taxon>
        <taxon>Hermetiinae</taxon>
        <taxon>Hermetia</taxon>
    </lineage>
</organism>
<sequence length="364" mass="41253">MWSLLLFAHSGRFQIWCVAILASFIVDLELRRYQVQAQVIESSAYLNQKLANTAGSSLIPRPFGESENHKTLTKVPSHMQSLDGSEDIRRFMWSEFEDTIGTLMHGLPSGTGSAHRNHKIPAANKAKGHRYLPAASTAVKYIIKKPNKFSIMTRYPPSHVLKTPLLYGSNPLVESSKNYRVNYKMFEELALQEWAKQQKSTDILINGDIPKTLAVNPVSTSNSSHIEDWIPISIEPVKPLIKLHTDVRPFIQNSLQELSHAAFVNETDNPLEPYKQNAKFSTFYNQTANRERRSEFNTKSVKRENLGEFSKRKVVNHYTTKKSTDLHNADLIPAEAEANPISSSTERGQRTFRGSLKFGDKLLK</sequence>
<protein>
    <submittedName>
        <fullName evidence="2">Uncharacterized protein</fullName>
    </submittedName>
</protein>
<gene>
    <name evidence="2" type="ORF">HERILL_LOCUS10</name>
</gene>
<proteinExistence type="predicted"/>
<reference evidence="2 3" key="1">
    <citation type="submission" date="2020-11" db="EMBL/GenBank/DDBJ databases">
        <authorList>
            <person name="Wallbank WR R."/>
            <person name="Pardo Diaz C."/>
            <person name="Kozak K."/>
            <person name="Martin S."/>
            <person name="Jiggins C."/>
            <person name="Moest M."/>
            <person name="Warren A I."/>
            <person name="Generalovic N T."/>
            <person name="Byers J.R.P. K."/>
            <person name="Montejo-Kovacevich G."/>
            <person name="Yen C E."/>
        </authorList>
    </citation>
    <scope>NUCLEOTIDE SEQUENCE [LARGE SCALE GENOMIC DNA]</scope>
</reference>
<name>A0A7R8YKJ1_HERIL</name>
<accession>A0A7R8YKJ1</accession>
<feature type="region of interest" description="Disordered" evidence="1">
    <location>
        <begin position="329"/>
        <end position="350"/>
    </location>
</feature>
<dbReference type="EMBL" id="LR899009">
    <property type="protein sequence ID" value="CAD7076605.1"/>
    <property type="molecule type" value="Genomic_DNA"/>
</dbReference>
<dbReference type="AlphaFoldDB" id="A0A7R8YKJ1"/>
<dbReference type="OrthoDB" id="10677388at2759"/>
<evidence type="ECO:0000313" key="2">
    <source>
        <dbReference type="EMBL" id="CAD7076605.1"/>
    </source>
</evidence>
<dbReference type="InParanoid" id="A0A7R8YKJ1"/>
<dbReference type="Proteomes" id="UP000594454">
    <property type="component" value="Chromosome 1"/>
</dbReference>
<keyword evidence="3" id="KW-1185">Reference proteome</keyword>
<evidence type="ECO:0000313" key="3">
    <source>
        <dbReference type="Proteomes" id="UP000594454"/>
    </source>
</evidence>
<evidence type="ECO:0000256" key="1">
    <source>
        <dbReference type="SAM" id="MobiDB-lite"/>
    </source>
</evidence>